<feature type="region of interest" description="Disordered" evidence="1">
    <location>
        <begin position="72"/>
        <end position="98"/>
    </location>
</feature>
<accession>A0ABU8BBI3</accession>
<dbReference type="InterPro" id="IPR021937">
    <property type="entry name" value="DUF3551"/>
</dbReference>
<keyword evidence="4" id="KW-1185">Reference proteome</keyword>
<feature type="chain" id="PRO_5045530684" description="DUF3551 domain-containing protein" evidence="2">
    <location>
        <begin position="25"/>
        <end position="98"/>
    </location>
</feature>
<evidence type="ECO:0000256" key="1">
    <source>
        <dbReference type="SAM" id="MobiDB-lite"/>
    </source>
</evidence>
<name>A0ABU8BBI3_9BRAD</name>
<gene>
    <name evidence="3" type="ORF">V1286_003441</name>
</gene>
<sequence length="98" mass="10321">MRKTVLAVLAASGLAALGAAPAEAVGTRYPFCIQGDEHPGLSNCTFTSYEQCQATASGRFLYCIANPYYIGESEPPPRAGYRPLPGRALPPAPGTGRY</sequence>
<evidence type="ECO:0000256" key="2">
    <source>
        <dbReference type="SAM" id="SignalP"/>
    </source>
</evidence>
<comment type="caution">
    <text evidence="3">The sequence shown here is derived from an EMBL/GenBank/DDBJ whole genome shotgun (WGS) entry which is preliminary data.</text>
</comment>
<organism evidence="3 4">
    <name type="scientific">Bradyrhizobium algeriense</name>
    <dbReference type="NCBI Taxonomy" id="634784"/>
    <lineage>
        <taxon>Bacteria</taxon>
        <taxon>Pseudomonadati</taxon>
        <taxon>Pseudomonadota</taxon>
        <taxon>Alphaproteobacteria</taxon>
        <taxon>Hyphomicrobiales</taxon>
        <taxon>Nitrobacteraceae</taxon>
        <taxon>Bradyrhizobium</taxon>
    </lineage>
</organism>
<dbReference type="Pfam" id="PF12071">
    <property type="entry name" value="DUF3551"/>
    <property type="match status" value="1"/>
</dbReference>
<dbReference type="Proteomes" id="UP001364224">
    <property type="component" value="Unassembled WGS sequence"/>
</dbReference>
<dbReference type="EMBL" id="JAZHRV010000001">
    <property type="protein sequence ID" value="MEH2555912.1"/>
    <property type="molecule type" value="Genomic_DNA"/>
</dbReference>
<feature type="signal peptide" evidence="2">
    <location>
        <begin position="1"/>
        <end position="24"/>
    </location>
</feature>
<evidence type="ECO:0000313" key="4">
    <source>
        <dbReference type="Proteomes" id="UP001364224"/>
    </source>
</evidence>
<dbReference type="RefSeq" id="WP_334481110.1">
    <property type="nucleotide sequence ID" value="NZ_JAZHRV010000001.1"/>
</dbReference>
<evidence type="ECO:0000313" key="3">
    <source>
        <dbReference type="EMBL" id="MEH2555912.1"/>
    </source>
</evidence>
<evidence type="ECO:0008006" key="5">
    <source>
        <dbReference type="Google" id="ProtNLM"/>
    </source>
</evidence>
<protein>
    <recommendedName>
        <fullName evidence="5">DUF3551 domain-containing protein</fullName>
    </recommendedName>
</protein>
<proteinExistence type="predicted"/>
<keyword evidence="2" id="KW-0732">Signal</keyword>
<feature type="compositionally biased region" description="Pro residues" evidence="1">
    <location>
        <begin position="88"/>
        <end position="98"/>
    </location>
</feature>
<reference evidence="3 4" key="1">
    <citation type="submission" date="2024-02" db="EMBL/GenBank/DDBJ databases">
        <title>Adaptive strategies in a cosmopolitan and abundant soil bacterium.</title>
        <authorList>
            <person name="Carini P."/>
        </authorList>
    </citation>
    <scope>NUCLEOTIDE SEQUENCE [LARGE SCALE GENOMIC DNA]</scope>
    <source>
        <strain evidence="3 4">AZCC 1608</strain>
    </source>
</reference>